<feature type="compositionally biased region" description="Polar residues" evidence="1">
    <location>
        <begin position="92"/>
        <end position="114"/>
    </location>
</feature>
<name>A0A9P6E8R2_9AGAR</name>
<evidence type="ECO:0000313" key="3">
    <source>
        <dbReference type="Proteomes" id="UP000807306"/>
    </source>
</evidence>
<feature type="compositionally biased region" description="Polar residues" evidence="1">
    <location>
        <begin position="1"/>
        <end position="24"/>
    </location>
</feature>
<feature type="compositionally biased region" description="Low complexity" evidence="1">
    <location>
        <begin position="38"/>
        <end position="75"/>
    </location>
</feature>
<gene>
    <name evidence="2" type="ORF">CPB83DRAFT_603655</name>
</gene>
<feature type="compositionally biased region" description="Low complexity" evidence="1">
    <location>
        <begin position="155"/>
        <end position="167"/>
    </location>
</feature>
<feature type="region of interest" description="Disordered" evidence="1">
    <location>
        <begin position="1"/>
        <end position="79"/>
    </location>
</feature>
<evidence type="ECO:0000313" key="2">
    <source>
        <dbReference type="EMBL" id="KAF9524616.1"/>
    </source>
</evidence>
<proteinExistence type="predicted"/>
<evidence type="ECO:0000256" key="1">
    <source>
        <dbReference type="SAM" id="MobiDB-lite"/>
    </source>
</evidence>
<feature type="region of interest" description="Disordered" evidence="1">
    <location>
        <begin position="92"/>
        <end position="168"/>
    </location>
</feature>
<comment type="caution">
    <text evidence="2">The sequence shown here is derived from an EMBL/GenBank/DDBJ whole genome shotgun (WGS) entry which is preliminary data.</text>
</comment>
<reference evidence="2" key="1">
    <citation type="submission" date="2020-11" db="EMBL/GenBank/DDBJ databases">
        <authorList>
            <consortium name="DOE Joint Genome Institute"/>
            <person name="Ahrendt S."/>
            <person name="Riley R."/>
            <person name="Andreopoulos W."/>
            <person name="Labutti K."/>
            <person name="Pangilinan J."/>
            <person name="Ruiz-Duenas F.J."/>
            <person name="Barrasa J.M."/>
            <person name="Sanchez-Garcia M."/>
            <person name="Camarero S."/>
            <person name="Miyauchi S."/>
            <person name="Serrano A."/>
            <person name="Linde D."/>
            <person name="Babiker R."/>
            <person name="Drula E."/>
            <person name="Ayuso-Fernandez I."/>
            <person name="Pacheco R."/>
            <person name="Padilla G."/>
            <person name="Ferreira P."/>
            <person name="Barriuso J."/>
            <person name="Kellner H."/>
            <person name="Castanera R."/>
            <person name="Alfaro M."/>
            <person name="Ramirez L."/>
            <person name="Pisabarro A.G."/>
            <person name="Kuo A."/>
            <person name="Tritt A."/>
            <person name="Lipzen A."/>
            <person name="He G."/>
            <person name="Yan M."/>
            <person name="Ng V."/>
            <person name="Cullen D."/>
            <person name="Martin F."/>
            <person name="Rosso M.-N."/>
            <person name="Henrissat B."/>
            <person name="Hibbett D."/>
            <person name="Martinez A.T."/>
            <person name="Grigoriev I.V."/>
        </authorList>
    </citation>
    <scope>NUCLEOTIDE SEQUENCE</scope>
    <source>
        <strain evidence="2">CBS 506.95</strain>
    </source>
</reference>
<dbReference type="EMBL" id="MU157896">
    <property type="protein sequence ID" value="KAF9524616.1"/>
    <property type="molecule type" value="Genomic_DNA"/>
</dbReference>
<sequence>MSLSQLPFSQASLPQTQPSGSQGLSARASRIFDAIVNSSSKSSTSTTTTTTSSSTRTTFTSSSRTTSTSTTTGARRTARSQALFDAIISSKSLAGSEPSSSPNQTSITSNSSFRFGSPLGRRAHEPSSSPVTSRCSSPDELDSFINPTRKAKEASPSPSTGDPSSSSNTMMFFSKPKFFVDFGNGTVDMNDEPGAGSVVEKSEEYSRVNQPPTSILLSKSPKLKRKRVPSPELSATWLAKRQGMLSSVLREETNVKKTTNLISMDDVIEILDSDDEDYIPPPPKRQKTTTQIRHTRTSIKKVETIIEKDVTVLEVPSSFVLSTCS</sequence>
<keyword evidence="3" id="KW-1185">Reference proteome</keyword>
<dbReference type="AlphaFoldDB" id="A0A9P6E8R2"/>
<accession>A0A9P6E8R2</accession>
<organism evidence="2 3">
    <name type="scientific">Crepidotus variabilis</name>
    <dbReference type="NCBI Taxonomy" id="179855"/>
    <lineage>
        <taxon>Eukaryota</taxon>
        <taxon>Fungi</taxon>
        <taxon>Dikarya</taxon>
        <taxon>Basidiomycota</taxon>
        <taxon>Agaricomycotina</taxon>
        <taxon>Agaricomycetes</taxon>
        <taxon>Agaricomycetidae</taxon>
        <taxon>Agaricales</taxon>
        <taxon>Agaricineae</taxon>
        <taxon>Crepidotaceae</taxon>
        <taxon>Crepidotus</taxon>
    </lineage>
</organism>
<protein>
    <submittedName>
        <fullName evidence="2">Uncharacterized protein</fullName>
    </submittedName>
</protein>
<dbReference type="Proteomes" id="UP000807306">
    <property type="component" value="Unassembled WGS sequence"/>
</dbReference>
<feature type="compositionally biased region" description="Low complexity" evidence="1">
    <location>
        <begin position="126"/>
        <end position="138"/>
    </location>
</feature>